<comment type="caution">
    <text evidence="2">The sequence shown here is derived from an EMBL/GenBank/DDBJ whole genome shotgun (WGS) entry which is preliminary data.</text>
</comment>
<dbReference type="RefSeq" id="WP_067083344.1">
    <property type="nucleotide sequence ID" value="NZ_LRFG02000002.1"/>
</dbReference>
<organism evidence="2 3">
    <name type="scientific">Microbulbifer flavimaris</name>
    <dbReference type="NCBI Taxonomy" id="1781068"/>
    <lineage>
        <taxon>Bacteria</taxon>
        <taxon>Pseudomonadati</taxon>
        <taxon>Pseudomonadota</taxon>
        <taxon>Gammaproteobacteria</taxon>
        <taxon>Cellvibrionales</taxon>
        <taxon>Microbulbiferaceae</taxon>
        <taxon>Microbulbifer</taxon>
    </lineage>
</organism>
<accession>A0ABX4I1T0</accession>
<feature type="domain" description="AB hydrolase-1" evidence="1">
    <location>
        <begin position="34"/>
        <end position="287"/>
    </location>
</feature>
<proteinExistence type="predicted"/>
<dbReference type="Pfam" id="PF12697">
    <property type="entry name" value="Abhydrolase_6"/>
    <property type="match status" value="1"/>
</dbReference>
<dbReference type="PANTHER" id="PTHR43798">
    <property type="entry name" value="MONOACYLGLYCEROL LIPASE"/>
    <property type="match status" value="1"/>
</dbReference>
<dbReference type="EMBL" id="LRFG02000002">
    <property type="protein sequence ID" value="PCO05875.1"/>
    <property type="molecule type" value="Genomic_DNA"/>
</dbReference>
<name>A0ABX4I1T0_9GAMM</name>
<dbReference type="GO" id="GO:0016787">
    <property type="term" value="F:hydrolase activity"/>
    <property type="evidence" value="ECO:0007669"/>
    <property type="project" value="UniProtKB-KW"/>
</dbReference>
<dbReference type="Gene3D" id="3.40.50.1820">
    <property type="entry name" value="alpha/beta hydrolase"/>
    <property type="match status" value="1"/>
</dbReference>
<protein>
    <submittedName>
        <fullName evidence="2">Alpha/beta hydrolase</fullName>
    </submittedName>
</protein>
<dbReference type="Proteomes" id="UP000218427">
    <property type="component" value="Unassembled WGS sequence"/>
</dbReference>
<dbReference type="InterPro" id="IPR000073">
    <property type="entry name" value="AB_hydrolase_1"/>
</dbReference>
<gene>
    <name evidence="2" type="ORF">AWR36_007695</name>
</gene>
<evidence type="ECO:0000313" key="2">
    <source>
        <dbReference type="EMBL" id="PCO05875.1"/>
    </source>
</evidence>
<dbReference type="InterPro" id="IPR029058">
    <property type="entry name" value="AB_hydrolase_fold"/>
</dbReference>
<evidence type="ECO:0000313" key="3">
    <source>
        <dbReference type="Proteomes" id="UP000218427"/>
    </source>
</evidence>
<keyword evidence="3" id="KW-1185">Reference proteome</keyword>
<sequence length="312" mass="35250">MIDLNDWRSAGATFNFSGRSIFTRRGGQEGAPPLLLIHGFPTSSWDWNKVWHPLAERYSLYTLDMLGFGDSAKPRDCAYLIAQQADLIEAWLSSEGIQEYHVLAHDYGATVTQELLARDNSRREDDRQGRCRLRIQTVCLLNGGLFPETHRPALIQRLLLSPLGPLVSRLTSKAKLASNLQEIFGEKTPPSEQEIESFWELIRCNNGDRVMHRLIGYMTQRRKNRARWVGALQQANVPVKLVNGIADPISGAHMVARFRQLIDKPNITELSGIGHYPQLEAPDAMTEAYFTFRDGVPEQVTAEQRELVTAQP</sequence>
<dbReference type="InterPro" id="IPR000639">
    <property type="entry name" value="Epox_hydrolase-like"/>
</dbReference>
<keyword evidence="2" id="KW-0378">Hydrolase</keyword>
<dbReference type="PRINTS" id="PR00412">
    <property type="entry name" value="EPOXHYDRLASE"/>
</dbReference>
<dbReference type="PANTHER" id="PTHR43798:SF33">
    <property type="entry name" value="HYDROLASE, PUTATIVE (AFU_ORTHOLOGUE AFUA_2G14860)-RELATED"/>
    <property type="match status" value="1"/>
</dbReference>
<reference evidence="2" key="1">
    <citation type="submission" date="2017-08" db="EMBL/GenBank/DDBJ databases">
        <title>Microbulbifer marisrubri sp. nov., a halophilic alphaproteobacterium isolated from marine sediment of the Yellow Sea, China.</title>
        <authorList>
            <person name="Zhang G."/>
            <person name="Xiong Q."/>
        </authorList>
    </citation>
    <scope>NUCLEOTIDE SEQUENCE [LARGE SCALE GENOMIC DNA]</scope>
    <source>
        <strain evidence="2">WRN-8</strain>
    </source>
</reference>
<evidence type="ECO:0000259" key="1">
    <source>
        <dbReference type="Pfam" id="PF12697"/>
    </source>
</evidence>
<dbReference type="InterPro" id="IPR050266">
    <property type="entry name" value="AB_hydrolase_sf"/>
</dbReference>
<dbReference type="SUPFAM" id="SSF53474">
    <property type="entry name" value="alpha/beta-Hydrolases"/>
    <property type="match status" value="1"/>
</dbReference>